<gene>
    <name evidence="2" type="ORF">CTI12_AA379660</name>
</gene>
<dbReference type="OrthoDB" id="1639296at2759"/>
<feature type="compositionally biased region" description="Acidic residues" evidence="1">
    <location>
        <begin position="147"/>
        <end position="163"/>
    </location>
</feature>
<comment type="caution">
    <text evidence="2">The sequence shown here is derived from an EMBL/GenBank/DDBJ whole genome shotgun (WGS) entry which is preliminary data.</text>
</comment>
<name>A0A2U1MHR1_ARTAN</name>
<sequence>MKRQKVNDDPPVTDTITQEDPYAFVYNGIPGEHRVLAECYKVGVPGHSRRVVRSFLGQLDKYRVTLNASVELDQRERQYNRPTTSEVAGIWVEGNNYISAYERDIVVYGGLNSVKIFNPTSDEEIFREFQEIEAEEQAAFRARDLESESSSEEEGWVSDDSFF</sequence>
<evidence type="ECO:0000313" key="2">
    <source>
        <dbReference type="EMBL" id="PWA60756.1"/>
    </source>
</evidence>
<dbReference type="EMBL" id="PKPP01005275">
    <property type="protein sequence ID" value="PWA60756.1"/>
    <property type="molecule type" value="Genomic_DNA"/>
</dbReference>
<dbReference type="AlphaFoldDB" id="A0A2U1MHR1"/>
<keyword evidence="3" id="KW-1185">Reference proteome</keyword>
<organism evidence="2 3">
    <name type="scientific">Artemisia annua</name>
    <name type="common">Sweet wormwood</name>
    <dbReference type="NCBI Taxonomy" id="35608"/>
    <lineage>
        <taxon>Eukaryota</taxon>
        <taxon>Viridiplantae</taxon>
        <taxon>Streptophyta</taxon>
        <taxon>Embryophyta</taxon>
        <taxon>Tracheophyta</taxon>
        <taxon>Spermatophyta</taxon>
        <taxon>Magnoliopsida</taxon>
        <taxon>eudicotyledons</taxon>
        <taxon>Gunneridae</taxon>
        <taxon>Pentapetalae</taxon>
        <taxon>asterids</taxon>
        <taxon>campanulids</taxon>
        <taxon>Asterales</taxon>
        <taxon>Asteraceae</taxon>
        <taxon>Asteroideae</taxon>
        <taxon>Anthemideae</taxon>
        <taxon>Artemisiinae</taxon>
        <taxon>Artemisia</taxon>
    </lineage>
</organism>
<feature type="region of interest" description="Disordered" evidence="1">
    <location>
        <begin position="141"/>
        <end position="163"/>
    </location>
</feature>
<protein>
    <submittedName>
        <fullName evidence="2">Uncharacterized protein</fullName>
    </submittedName>
</protein>
<proteinExistence type="predicted"/>
<evidence type="ECO:0000256" key="1">
    <source>
        <dbReference type="SAM" id="MobiDB-lite"/>
    </source>
</evidence>
<accession>A0A2U1MHR1</accession>
<evidence type="ECO:0000313" key="3">
    <source>
        <dbReference type="Proteomes" id="UP000245207"/>
    </source>
</evidence>
<dbReference type="Proteomes" id="UP000245207">
    <property type="component" value="Unassembled WGS sequence"/>
</dbReference>
<reference evidence="2 3" key="1">
    <citation type="journal article" date="2018" name="Mol. Plant">
        <title>The genome of Artemisia annua provides insight into the evolution of Asteraceae family and artemisinin biosynthesis.</title>
        <authorList>
            <person name="Shen Q."/>
            <person name="Zhang L."/>
            <person name="Liao Z."/>
            <person name="Wang S."/>
            <person name="Yan T."/>
            <person name="Shi P."/>
            <person name="Liu M."/>
            <person name="Fu X."/>
            <person name="Pan Q."/>
            <person name="Wang Y."/>
            <person name="Lv Z."/>
            <person name="Lu X."/>
            <person name="Zhang F."/>
            <person name="Jiang W."/>
            <person name="Ma Y."/>
            <person name="Chen M."/>
            <person name="Hao X."/>
            <person name="Li L."/>
            <person name="Tang Y."/>
            <person name="Lv G."/>
            <person name="Zhou Y."/>
            <person name="Sun X."/>
            <person name="Brodelius P.E."/>
            <person name="Rose J.K.C."/>
            <person name="Tang K."/>
        </authorList>
    </citation>
    <scope>NUCLEOTIDE SEQUENCE [LARGE SCALE GENOMIC DNA]</scope>
    <source>
        <strain evidence="3">cv. Huhao1</strain>
        <tissue evidence="2">Leaf</tissue>
    </source>
</reference>